<dbReference type="EMBL" id="JAQQAF010000008">
    <property type="protein sequence ID" value="KAJ8465625.1"/>
    <property type="molecule type" value="Genomic_DNA"/>
</dbReference>
<evidence type="ECO:0000256" key="4">
    <source>
        <dbReference type="SAM" id="MobiDB-lite"/>
    </source>
</evidence>
<dbReference type="Gene3D" id="3.40.50.620">
    <property type="entry name" value="HUPs"/>
    <property type="match status" value="1"/>
</dbReference>
<dbReference type="GO" id="GO:0004831">
    <property type="term" value="F:tyrosine-tRNA ligase activity"/>
    <property type="evidence" value="ECO:0007669"/>
    <property type="project" value="UniProtKB-EC"/>
</dbReference>
<name>A0AAV8Q1Y2_ENSVE</name>
<keyword evidence="6" id="KW-1185">Reference proteome</keyword>
<dbReference type="Proteomes" id="UP001222027">
    <property type="component" value="Unassembled WGS sequence"/>
</dbReference>
<dbReference type="PANTHER" id="PTHR46264">
    <property type="entry name" value="TYROSINE-TRNA LIGASE"/>
    <property type="match status" value="1"/>
</dbReference>
<evidence type="ECO:0000313" key="5">
    <source>
        <dbReference type="EMBL" id="KAJ8465625.1"/>
    </source>
</evidence>
<gene>
    <name evidence="5" type="ORF">OPV22_028177</name>
</gene>
<dbReference type="GO" id="GO:0005737">
    <property type="term" value="C:cytoplasm"/>
    <property type="evidence" value="ECO:0007669"/>
    <property type="project" value="TreeGrafter"/>
</dbReference>
<comment type="caution">
    <text evidence="5">The sequence shown here is derived from an EMBL/GenBank/DDBJ whole genome shotgun (WGS) entry which is preliminary data.</text>
</comment>
<protein>
    <recommendedName>
        <fullName evidence="1">tyrosine--tRNA ligase</fullName>
        <ecNumber evidence="1">6.1.1.1</ecNumber>
    </recommendedName>
    <alternativeName>
        <fullName evidence="2">Tyrosyl-tRNA synthetase</fullName>
    </alternativeName>
</protein>
<sequence length="114" mass="12048">MAGAPEAADPSRDVGTLSVDASPSVPPPAAAPLTVDERFALVRSVGEECIQEGELMNLLVKKTVPDCYDGFEPSGRVHIVQGVMKVINVNKLTSAGSKEYTSADNKVQSEYGLK</sequence>
<accession>A0AAV8Q1Y2</accession>
<dbReference type="InterPro" id="IPR014729">
    <property type="entry name" value="Rossmann-like_a/b/a_fold"/>
</dbReference>
<dbReference type="SUPFAM" id="SSF52374">
    <property type="entry name" value="Nucleotidylyl transferase"/>
    <property type="match status" value="1"/>
</dbReference>
<evidence type="ECO:0000256" key="3">
    <source>
        <dbReference type="ARBA" id="ARBA00048248"/>
    </source>
</evidence>
<evidence type="ECO:0000256" key="1">
    <source>
        <dbReference type="ARBA" id="ARBA00013160"/>
    </source>
</evidence>
<dbReference type="PANTHER" id="PTHR46264:SF4">
    <property type="entry name" value="TYROSINE--TRNA LIGASE, CYTOPLASMIC"/>
    <property type="match status" value="1"/>
</dbReference>
<dbReference type="AlphaFoldDB" id="A0AAV8Q1Y2"/>
<proteinExistence type="predicted"/>
<reference evidence="5 6" key="1">
    <citation type="submission" date="2022-12" db="EMBL/GenBank/DDBJ databases">
        <title>Chromosome-scale assembly of the Ensete ventricosum genome.</title>
        <authorList>
            <person name="Dussert Y."/>
            <person name="Stocks J."/>
            <person name="Wendawek A."/>
            <person name="Woldeyes F."/>
            <person name="Nichols R.A."/>
            <person name="Borrell J.S."/>
        </authorList>
    </citation>
    <scope>NUCLEOTIDE SEQUENCE [LARGE SCALE GENOMIC DNA]</scope>
    <source>
        <strain evidence="6">cv. Maze</strain>
        <tissue evidence="5">Seeds</tissue>
    </source>
</reference>
<comment type="catalytic activity">
    <reaction evidence="3">
        <text>tRNA(Tyr) + L-tyrosine + ATP = L-tyrosyl-tRNA(Tyr) + AMP + diphosphate + H(+)</text>
        <dbReference type="Rhea" id="RHEA:10220"/>
        <dbReference type="Rhea" id="RHEA-COMP:9706"/>
        <dbReference type="Rhea" id="RHEA-COMP:9707"/>
        <dbReference type="ChEBI" id="CHEBI:15378"/>
        <dbReference type="ChEBI" id="CHEBI:30616"/>
        <dbReference type="ChEBI" id="CHEBI:33019"/>
        <dbReference type="ChEBI" id="CHEBI:58315"/>
        <dbReference type="ChEBI" id="CHEBI:78442"/>
        <dbReference type="ChEBI" id="CHEBI:78536"/>
        <dbReference type="ChEBI" id="CHEBI:456215"/>
        <dbReference type="EC" id="6.1.1.1"/>
    </reaction>
</comment>
<dbReference type="GO" id="GO:0006437">
    <property type="term" value="P:tyrosyl-tRNA aminoacylation"/>
    <property type="evidence" value="ECO:0007669"/>
    <property type="project" value="TreeGrafter"/>
</dbReference>
<organism evidence="5 6">
    <name type="scientific">Ensete ventricosum</name>
    <name type="common">Abyssinian banana</name>
    <name type="synonym">Musa ensete</name>
    <dbReference type="NCBI Taxonomy" id="4639"/>
    <lineage>
        <taxon>Eukaryota</taxon>
        <taxon>Viridiplantae</taxon>
        <taxon>Streptophyta</taxon>
        <taxon>Embryophyta</taxon>
        <taxon>Tracheophyta</taxon>
        <taxon>Spermatophyta</taxon>
        <taxon>Magnoliopsida</taxon>
        <taxon>Liliopsida</taxon>
        <taxon>Zingiberales</taxon>
        <taxon>Musaceae</taxon>
        <taxon>Ensete</taxon>
    </lineage>
</organism>
<dbReference type="EC" id="6.1.1.1" evidence="1"/>
<evidence type="ECO:0000256" key="2">
    <source>
        <dbReference type="ARBA" id="ARBA00033323"/>
    </source>
</evidence>
<dbReference type="InterPro" id="IPR050489">
    <property type="entry name" value="Tyr-tRNA_synthase"/>
</dbReference>
<evidence type="ECO:0000313" key="6">
    <source>
        <dbReference type="Proteomes" id="UP001222027"/>
    </source>
</evidence>
<feature type="region of interest" description="Disordered" evidence="4">
    <location>
        <begin position="1"/>
        <end position="30"/>
    </location>
</feature>